<dbReference type="CDD" id="cd17321">
    <property type="entry name" value="MFS_MMR_MDR_like"/>
    <property type="match status" value="1"/>
</dbReference>
<feature type="transmembrane region" description="Helical" evidence="5">
    <location>
        <begin position="437"/>
        <end position="458"/>
    </location>
</feature>
<evidence type="ECO:0000256" key="3">
    <source>
        <dbReference type="ARBA" id="ARBA00022989"/>
    </source>
</evidence>
<dbReference type="InterPro" id="IPR011701">
    <property type="entry name" value="MFS"/>
</dbReference>
<feature type="transmembrane region" description="Helical" evidence="5">
    <location>
        <begin position="412"/>
        <end position="431"/>
    </location>
</feature>
<keyword evidence="3 5" id="KW-1133">Transmembrane helix</keyword>
<sequence>MSTAVAAGPRTGPVLATVLTAAFLTQAGVTAVNVAVPAIQRGFDAGPALAQWILAGYTLPFALLLITGGRLGDLLGRRRVFLAGAAGFAAASLLAALAPGPGVLVAARVLQGASAAVVGPQVLAVMRAVVPDGRRGAALGAYSAVIGLATVGGPVLGGVLVQFTPLDAGWRAIPAAQALLGLAVLAGGTLLPDRRERTGGGLDPLGLLLATACLLLLLHPLLGGAENGWPWHSWAALAAAPAAAALFAAAERRRERRGGLPLVPVALFADRVFTTGLLVTVVTAALVGGFFLVFVLHLQNGAGMSPALTGLVVSPWALGTAAASRPAIAWARRRGRRVLMAGGVLMAAGLAALAALTAALPAPPPLPTMALLALVGVGMGLVSAPVLDLVLAALPEADSGAAAGVFTTFKQVGAALGVAVLGGLYFAALGAAPSREAAAAVTACGAAACLLLWPLLLLMPSRTDDRGGDRR</sequence>
<dbReference type="PRINTS" id="PR01036">
    <property type="entry name" value="TCRTETB"/>
</dbReference>
<keyword evidence="2 5" id="KW-0812">Transmembrane</keyword>
<dbReference type="Gene3D" id="1.20.1250.20">
    <property type="entry name" value="MFS general substrate transporter like domains"/>
    <property type="match status" value="1"/>
</dbReference>
<feature type="transmembrane region" description="Helical" evidence="5">
    <location>
        <begin position="47"/>
        <end position="68"/>
    </location>
</feature>
<gene>
    <name evidence="7" type="ORF">SAMN05421803_101404</name>
</gene>
<name>A0A1M6BLV3_9ACTN</name>
<dbReference type="GO" id="GO:0022857">
    <property type="term" value="F:transmembrane transporter activity"/>
    <property type="evidence" value="ECO:0007669"/>
    <property type="project" value="InterPro"/>
</dbReference>
<dbReference type="PROSITE" id="PS50850">
    <property type="entry name" value="MFS"/>
    <property type="match status" value="1"/>
</dbReference>
<dbReference type="Pfam" id="PF07690">
    <property type="entry name" value="MFS_1"/>
    <property type="match status" value="1"/>
</dbReference>
<feature type="transmembrane region" description="Helical" evidence="5">
    <location>
        <begin position="271"/>
        <end position="296"/>
    </location>
</feature>
<protein>
    <submittedName>
        <fullName evidence="7">Major Facilitator Superfamily protein</fullName>
    </submittedName>
</protein>
<dbReference type="Gene3D" id="1.20.1720.10">
    <property type="entry name" value="Multidrug resistance protein D"/>
    <property type="match status" value="1"/>
</dbReference>
<dbReference type="GO" id="GO:0005886">
    <property type="term" value="C:plasma membrane"/>
    <property type="evidence" value="ECO:0007669"/>
    <property type="project" value="UniProtKB-SubCell"/>
</dbReference>
<proteinExistence type="predicted"/>
<keyword evidence="4 5" id="KW-0472">Membrane</keyword>
<evidence type="ECO:0000256" key="1">
    <source>
        <dbReference type="ARBA" id="ARBA00004651"/>
    </source>
</evidence>
<feature type="transmembrane region" description="Helical" evidence="5">
    <location>
        <begin position="80"/>
        <end position="98"/>
    </location>
</feature>
<dbReference type="Proteomes" id="UP000184452">
    <property type="component" value="Unassembled WGS sequence"/>
</dbReference>
<feature type="transmembrane region" description="Helical" evidence="5">
    <location>
        <begin position="110"/>
        <end position="130"/>
    </location>
</feature>
<organism evidence="7 8">
    <name type="scientific">Nocardiopsis flavescens</name>
    <dbReference type="NCBI Taxonomy" id="758803"/>
    <lineage>
        <taxon>Bacteria</taxon>
        <taxon>Bacillati</taxon>
        <taxon>Actinomycetota</taxon>
        <taxon>Actinomycetes</taxon>
        <taxon>Streptosporangiales</taxon>
        <taxon>Nocardiopsidaceae</taxon>
        <taxon>Nocardiopsis</taxon>
    </lineage>
</organism>
<feature type="domain" description="Major facilitator superfamily (MFS) profile" evidence="6">
    <location>
        <begin position="14"/>
        <end position="463"/>
    </location>
</feature>
<evidence type="ECO:0000256" key="2">
    <source>
        <dbReference type="ARBA" id="ARBA00022692"/>
    </source>
</evidence>
<accession>A0A1M6BLV3</accession>
<evidence type="ECO:0000256" key="4">
    <source>
        <dbReference type="ARBA" id="ARBA00023136"/>
    </source>
</evidence>
<comment type="subcellular location">
    <subcellularLocation>
        <location evidence="1">Cell membrane</location>
        <topology evidence="1">Multi-pass membrane protein</topology>
    </subcellularLocation>
</comment>
<feature type="transmembrane region" description="Helical" evidence="5">
    <location>
        <begin position="366"/>
        <end position="391"/>
    </location>
</feature>
<evidence type="ECO:0000259" key="6">
    <source>
        <dbReference type="PROSITE" id="PS50850"/>
    </source>
</evidence>
<dbReference type="RefSeq" id="WP_073374277.1">
    <property type="nucleotide sequence ID" value="NZ_FQZK01000001.1"/>
</dbReference>
<dbReference type="EMBL" id="FQZK01000001">
    <property type="protein sequence ID" value="SHI49692.1"/>
    <property type="molecule type" value="Genomic_DNA"/>
</dbReference>
<feature type="transmembrane region" description="Helical" evidence="5">
    <location>
        <begin position="338"/>
        <end position="360"/>
    </location>
</feature>
<dbReference type="PANTHER" id="PTHR42718:SF39">
    <property type="entry name" value="ACTINORHODIN TRANSPORTER-RELATED"/>
    <property type="match status" value="1"/>
</dbReference>
<feature type="transmembrane region" description="Helical" evidence="5">
    <location>
        <begin position="308"/>
        <end position="331"/>
    </location>
</feature>
<dbReference type="AlphaFoldDB" id="A0A1M6BLV3"/>
<dbReference type="InterPro" id="IPR036259">
    <property type="entry name" value="MFS_trans_sf"/>
</dbReference>
<dbReference type="SUPFAM" id="SSF103473">
    <property type="entry name" value="MFS general substrate transporter"/>
    <property type="match status" value="1"/>
</dbReference>
<feature type="transmembrane region" description="Helical" evidence="5">
    <location>
        <begin position="137"/>
        <end position="160"/>
    </location>
</feature>
<dbReference type="STRING" id="758803.SAMN05421803_101404"/>
<dbReference type="PANTHER" id="PTHR42718">
    <property type="entry name" value="MAJOR FACILITATOR SUPERFAMILY MULTIDRUG TRANSPORTER MFSC"/>
    <property type="match status" value="1"/>
</dbReference>
<dbReference type="InterPro" id="IPR020846">
    <property type="entry name" value="MFS_dom"/>
</dbReference>
<keyword evidence="8" id="KW-1185">Reference proteome</keyword>
<feature type="transmembrane region" description="Helical" evidence="5">
    <location>
        <begin position="204"/>
        <end position="225"/>
    </location>
</feature>
<evidence type="ECO:0000313" key="7">
    <source>
        <dbReference type="EMBL" id="SHI49692.1"/>
    </source>
</evidence>
<evidence type="ECO:0000313" key="8">
    <source>
        <dbReference type="Proteomes" id="UP000184452"/>
    </source>
</evidence>
<feature type="transmembrane region" description="Helical" evidence="5">
    <location>
        <begin position="231"/>
        <end position="250"/>
    </location>
</feature>
<feature type="transmembrane region" description="Helical" evidence="5">
    <location>
        <begin position="172"/>
        <end position="192"/>
    </location>
</feature>
<reference evidence="7 8" key="1">
    <citation type="submission" date="2016-11" db="EMBL/GenBank/DDBJ databases">
        <authorList>
            <person name="Jaros S."/>
            <person name="Januszkiewicz K."/>
            <person name="Wedrychowicz H."/>
        </authorList>
    </citation>
    <scope>NUCLEOTIDE SEQUENCE [LARGE SCALE GENOMIC DNA]</scope>
    <source>
        <strain evidence="7 8">CGMCC 4.5723</strain>
    </source>
</reference>
<evidence type="ECO:0000256" key="5">
    <source>
        <dbReference type="SAM" id="Phobius"/>
    </source>
</evidence>